<keyword evidence="3" id="KW-1185">Reference proteome</keyword>
<evidence type="ECO:0000256" key="1">
    <source>
        <dbReference type="SAM" id="MobiDB-lite"/>
    </source>
</evidence>
<dbReference type="Proteomes" id="UP001296104">
    <property type="component" value="Unassembled WGS sequence"/>
</dbReference>
<reference evidence="2" key="1">
    <citation type="submission" date="2023-11" db="EMBL/GenBank/DDBJ databases">
        <authorList>
            <person name="Alioto T."/>
            <person name="Alioto T."/>
            <person name="Gomez Garrido J."/>
        </authorList>
    </citation>
    <scope>NUCLEOTIDE SEQUENCE</scope>
</reference>
<protein>
    <submittedName>
        <fullName evidence="2">Uncharacterized protein</fullName>
    </submittedName>
</protein>
<accession>A0AAI9E4N7</accession>
<evidence type="ECO:0000313" key="3">
    <source>
        <dbReference type="Proteomes" id="UP001296104"/>
    </source>
</evidence>
<gene>
    <name evidence="2" type="ORF">LECACI_7A001399</name>
</gene>
<evidence type="ECO:0000313" key="2">
    <source>
        <dbReference type="EMBL" id="CAK3834773.1"/>
    </source>
</evidence>
<dbReference type="AlphaFoldDB" id="A0AAI9E4N7"/>
<comment type="caution">
    <text evidence="2">The sequence shown here is derived from an EMBL/GenBank/DDBJ whole genome shotgun (WGS) entry which is preliminary data.</text>
</comment>
<proteinExistence type="predicted"/>
<dbReference type="EMBL" id="CAVMBE010000005">
    <property type="protein sequence ID" value="CAK3834773.1"/>
    <property type="molecule type" value="Genomic_DNA"/>
</dbReference>
<name>A0AAI9E4N7_9PEZI</name>
<organism evidence="2 3">
    <name type="scientific">Lecanosticta acicola</name>
    <dbReference type="NCBI Taxonomy" id="111012"/>
    <lineage>
        <taxon>Eukaryota</taxon>
        <taxon>Fungi</taxon>
        <taxon>Dikarya</taxon>
        <taxon>Ascomycota</taxon>
        <taxon>Pezizomycotina</taxon>
        <taxon>Dothideomycetes</taxon>
        <taxon>Dothideomycetidae</taxon>
        <taxon>Mycosphaerellales</taxon>
        <taxon>Mycosphaerellaceae</taxon>
        <taxon>Lecanosticta</taxon>
    </lineage>
</organism>
<feature type="region of interest" description="Disordered" evidence="1">
    <location>
        <begin position="290"/>
        <end position="320"/>
    </location>
</feature>
<sequence>MAADNLGPPKDITVYIFDACEPPGEGGKFRHITSHEQKQGNLEALFKDYIDCKAINLVRFPRGTRAGELRKYVKAQMKDKGSNDLVLIYFHGKGAWALDGATYHWEFRSSYPKNGTNIDGFGVIQESIDSGVDTIYWIDADFPNRFKKTLKASKHAENPGNVQIIARGGVRHTSTGDVIEGGAGDSTWEICVNLGKLVDEINTPTVGKVRGYDDYKEPLSLVELLGRRDTTVFKPMQKWIRPSRGDKKPVLLFLMVPDDIRKTGKIRLFPKYGRDDSEDGQEDVQEHGLFVGGGEPVEEGGHGPPAPPTPAPSNCSECDF</sequence>